<dbReference type="OrthoDB" id="3176171at2759"/>
<evidence type="ECO:0000313" key="5">
    <source>
        <dbReference type="EMBL" id="ETO34179.1"/>
    </source>
</evidence>
<keyword evidence="2" id="KW-0067">ATP-binding</keyword>
<dbReference type="InterPro" id="IPR001752">
    <property type="entry name" value="Kinesin_motor_dom"/>
</dbReference>
<dbReference type="EMBL" id="ASPP01002802">
    <property type="protein sequence ID" value="ETO34179.1"/>
    <property type="molecule type" value="Genomic_DNA"/>
</dbReference>
<organism evidence="5 6">
    <name type="scientific">Reticulomyxa filosa</name>
    <dbReference type="NCBI Taxonomy" id="46433"/>
    <lineage>
        <taxon>Eukaryota</taxon>
        <taxon>Sar</taxon>
        <taxon>Rhizaria</taxon>
        <taxon>Retaria</taxon>
        <taxon>Foraminifera</taxon>
        <taxon>Monothalamids</taxon>
        <taxon>Reticulomyxidae</taxon>
        <taxon>Reticulomyxa</taxon>
    </lineage>
</organism>
<dbReference type="GO" id="GO:0008017">
    <property type="term" value="F:microtubule binding"/>
    <property type="evidence" value="ECO:0007669"/>
    <property type="project" value="InterPro"/>
</dbReference>
<dbReference type="InterPro" id="IPR019821">
    <property type="entry name" value="Kinesin_motor_CS"/>
</dbReference>
<feature type="domain" description="Kinesin motor" evidence="4">
    <location>
        <begin position="1"/>
        <end position="147"/>
    </location>
</feature>
<comment type="caution">
    <text evidence="3">Lacks conserved residue(s) required for the propagation of feature annotation.</text>
</comment>
<accession>X6P7Y3</accession>
<dbReference type="PANTHER" id="PTHR47969">
    <property type="entry name" value="CHROMOSOME-ASSOCIATED KINESIN KIF4A-RELATED"/>
    <property type="match status" value="1"/>
</dbReference>
<evidence type="ECO:0000259" key="4">
    <source>
        <dbReference type="PROSITE" id="PS50067"/>
    </source>
</evidence>
<protein>
    <recommendedName>
        <fullName evidence="4">Kinesin motor domain-containing protein</fullName>
    </recommendedName>
</protein>
<dbReference type="GO" id="GO:0003777">
    <property type="term" value="F:microtubule motor activity"/>
    <property type="evidence" value="ECO:0007669"/>
    <property type="project" value="InterPro"/>
</dbReference>
<reference evidence="5 6" key="1">
    <citation type="journal article" date="2013" name="Curr. Biol.">
        <title>The Genome of the Foraminiferan Reticulomyxa filosa.</title>
        <authorList>
            <person name="Glockner G."/>
            <person name="Hulsmann N."/>
            <person name="Schleicher M."/>
            <person name="Noegel A.A."/>
            <person name="Eichinger L."/>
            <person name="Gallinger C."/>
            <person name="Pawlowski J."/>
            <person name="Sierra R."/>
            <person name="Euteneuer U."/>
            <person name="Pillet L."/>
            <person name="Moustafa A."/>
            <person name="Platzer M."/>
            <person name="Groth M."/>
            <person name="Szafranski K."/>
            <person name="Schliwa M."/>
        </authorList>
    </citation>
    <scope>NUCLEOTIDE SEQUENCE [LARGE SCALE GENOMIC DNA]</scope>
</reference>
<evidence type="ECO:0000313" key="6">
    <source>
        <dbReference type="Proteomes" id="UP000023152"/>
    </source>
</evidence>
<proteinExistence type="inferred from homology"/>
<name>X6P7Y3_RETFI</name>
<gene>
    <name evidence="5" type="ORF">RFI_02914</name>
</gene>
<dbReference type="GO" id="GO:0005524">
    <property type="term" value="F:ATP binding"/>
    <property type="evidence" value="ECO:0007669"/>
    <property type="project" value="UniProtKB-KW"/>
</dbReference>
<dbReference type="SUPFAM" id="SSF52540">
    <property type="entry name" value="P-loop containing nucleoside triphosphate hydrolases"/>
    <property type="match status" value="1"/>
</dbReference>
<dbReference type="Proteomes" id="UP000023152">
    <property type="component" value="Unassembled WGS sequence"/>
</dbReference>
<dbReference type="PROSITE" id="PS00411">
    <property type="entry name" value="KINESIN_MOTOR_1"/>
    <property type="match status" value="1"/>
</dbReference>
<dbReference type="InterPro" id="IPR027417">
    <property type="entry name" value="P-loop_NTPase"/>
</dbReference>
<evidence type="ECO:0000256" key="3">
    <source>
        <dbReference type="PROSITE-ProRule" id="PRU00283"/>
    </source>
</evidence>
<dbReference type="Pfam" id="PF00225">
    <property type="entry name" value="Kinesin"/>
    <property type="match status" value="1"/>
</dbReference>
<dbReference type="Gene3D" id="3.40.850.10">
    <property type="entry name" value="Kinesin motor domain"/>
    <property type="match status" value="1"/>
</dbReference>
<comment type="similarity">
    <text evidence="3">Belongs to the TRAFAC class myosin-kinesin ATPase superfamily. Kinesin family.</text>
</comment>
<keyword evidence="6" id="KW-1185">Reference proteome</keyword>
<dbReference type="AlphaFoldDB" id="X6P7Y3"/>
<dbReference type="InterPro" id="IPR027640">
    <property type="entry name" value="Kinesin-like_fam"/>
</dbReference>
<dbReference type="InterPro" id="IPR036961">
    <property type="entry name" value="Kinesin_motor_dom_sf"/>
</dbReference>
<comment type="caution">
    <text evidence="5">The sequence shown here is derived from an EMBL/GenBank/DDBJ whole genome shotgun (WGS) entry which is preliminary data.</text>
</comment>
<dbReference type="PROSITE" id="PS50067">
    <property type="entry name" value="KINESIN_MOTOR_2"/>
    <property type="match status" value="1"/>
</dbReference>
<keyword evidence="1" id="KW-0547">Nucleotide-binding</keyword>
<sequence>MNPGSSRSHCIFSLVIESFHQDSEGQTYYKMGKLNLVDLAGSERQKKTMSSGERLEEAKSINLSLSALGNVIKALVNDKATHIPFRDSKLTKLLQDSRNSVNLTVECIIFCFIWTYQLVLTRGVTKLYYNFFLCDFQKSYASRAKNIKNKPHVNENPKDALICKMKEELEKVGTAIATSK</sequence>
<dbReference type="SMART" id="SM00129">
    <property type="entry name" value="KISc"/>
    <property type="match status" value="1"/>
</dbReference>
<evidence type="ECO:0000256" key="1">
    <source>
        <dbReference type="ARBA" id="ARBA00022741"/>
    </source>
</evidence>
<dbReference type="GO" id="GO:0007018">
    <property type="term" value="P:microtubule-based movement"/>
    <property type="evidence" value="ECO:0007669"/>
    <property type="project" value="InterPro"/>
</dbReference>
<evidence type="ECO:0000256" key="2">
    <source>
        <dbReference type="ARBA" id="ARBA00022840"/>
    </source>
</evidence>